<keyword evidence="2" id="KW-1185">Reference proteome</keyword>
<dbReference type="Proteomes" id="UP000230423">
    <property type="component" value="Unassembled WGS sequence"/>
</dbReference>
<dbReference type="AlphaFoldDB" id="A0A2G9T731"/>
<evidence type="ECO:0000313" key="1">
    <source>
        <dbReference type="EMBL" id="PIO53796.1"/>
    </source>
</evidence>
<protein>
    <submittedName>
        <fullName evidence="1">Uncharacterized protein</fullName>
    </submittedName>
</protein>
<sequence>MRSHPPNHLIRPATCCKLQHRKRMMRLKVRQRPSLRVRFLLSNF</sequence>
<dbReference type="EMBL" id="KZ406332">
    <property type="protein sequence ID" value="PIO53796.1"/>
    <property type="molecule type" value="Genomic_DNA"/>
</dbReference>
<organism evidence="1 2">
    <name type="scientific">Teladorsagia circumcincta</name>
    <name type="common">Brown stomach worm</name>
    <name type="synonym">Ostertagia circumcincta</name>
    <dbReference type="NCBI Taxonomy" id="45464"/>
    <lineage>
        <taxon>Eukaryota</taxon>
        <taxon>Metazoa</taxon>
        <taxon>Ecdysozoa</taxon>
        <taxon>Nematoda</taxon>
        <taxon>Chromadorea</taxon>
        <taxon>Rhabditida</taxon>
        <taxon>Rhabditina</taxon>
        <taxon>Rhabditomorpha</taxon>
        <taxon>Strongyloidea</taxon>
        <taxon>Trichostrongylidae</taxon>
        <taxon>Teladorsagia</taxon>
    </lineage>
</organism>
<accession>A0A2G9T731</accession>
<reference evidence="1 2" key="1">
    <citation type="submission" date="2015-09" db="EMBL/GenBank/DDBJ databases">
        <title>Draft genome of the parasitic nematode Teladorsagia circumcincta isolate WARC Sus (inbred).</title>
        <authorList>
            <person name="Mitreva M."/>
        </authorList>
    </citation>
    <scope>NUCLEOTIDE SEQUENCE [LARGE SCALE GENOMIC DNA]</scope>
    <source>
        <strain evidence="1 2">S</strain>
    </source>
</reference>
<evidence type="ECO:0000313" key="2">
    <source>
        <dbReference type="Proteomes" id="UP000230423"/>
    </source>
</evidence>
<name>A0A2G9T731_TELCI</name>
<gene>
    <name evidence="1" type="ORF">TELCIR_24855</name>
</gene>
<proteinExistence type="predicted"/>